<feature type="region of interest" description="Disordered" evidence="5">
    <location>
        <begin position="300"/>
        <end position="321"/>
    </location>
</feature>
<evidence type="ECO:0000259" key="6">
    <source>
        <dbReference type="PROSITE" id="PS50893"/>
    </source>
</evidence>
<evidence type="ECO:0000313" key="7">
    <source>
        <dbReference type="EMBL" id="CRX38940.1"/>
    </source>
</evidence>
<dbReference type="NCBIfam" id="TIGR01727">
    <property type="entry name" value="oligo_HPY"/>
    <property type="match status" value="1"/>
</dbReference>
<dbReference type="InterPro" id="IPR013563">
    <property type="entry name" value="Oligopep_ABC_C"/>
</dbReference>
<dbReference type="PANTHER" id="PTHR43776:SF7">
    <property type="entry name" value="D,D-DIPEPTIDE TRANSPORT ATP-BINDING PROTEIN DDPF-RELATED"/>
    <property type="match status" value="1"/>
</dbReference>
<dbReference type="PANTHER" id="PTHR43776">
    <property type="entry name" value="TRANSPORT ATP-BINDING PROTEIN"/>
    <property type="match status" value="1"/>
</dbReference>
<evidence type="ECO:0000256" key="3">
    <source>
        <dbReference type="ARBA" id="ARBA00022741"/>
    </source>
</evidence>
<dbReference type="InterPro" id="IPR027417">
    <property type="entry name" value="P-loop_NTPase"/>
</dbReference>
<dbReference type="CDD" id="cd03257">
    <property type="entry name" value="ABC_NikE_OppD_transporters"/>
    <property type="match status" value="1"/>
</dbReference>
<dbReference type="AlphaFoldDB" id="A0A0H5E6M0"/>
<evidence type="ECO:0000256" key="4">
    <source>
        <dbReference type="ARBA" id="ARBA00022840"/>
    </source>
</evidence>
<evidence type="ECO:0000256" key="1">
    <source>
        <dbReference type="ARBA" id="ARBA00005417"/>
    </source>
</evidence>
<dbReference type="InterPro" id="IPR017871">
    <property type="entry name" value="ABC_transporter-like_CS"/>
</dbReference>
<evidence type="ECO:0000256" key="2">
    <source>
        <dbReference type="ARBA" id="ARBA00022448"/>
    </source>
</evidence>
<dbReference type="RefSeq" id="WP_098038802.1">
    <property type="nucleotide sequence ID" value="NZ_CWGJ01000025.1"/>
</dbReference>
<protein>
    <submittedName>
        <fullName evidence="7">Oligopeptide transport ATP-binding protein AppF</fullName>
    </submittedName>
</protein>
<comment type="similarity">
    <text evidence="1">Belongs to the ABC transporter superfamily.</text>
</comment>
<evidence type="ECO:0000256" key="5">
    <source>
        <dbReference type="SAM" id="MobiDB-lite"/>
    </source>
</evidence>
<proteinExistence type="inferred from homology"/>
<dbReference type="GO" id="GO:0016887">
    <property type="term" value="F:ATP hydrolysis activity"/>
    <property type="evidence" value="ECO:0007669"/>
    <property type="project" value="InterPro"/>
</dbReference>
<reference evidence="8" key="1">
    <citation type="submission" date="2015-06" db="EMBL/GenBank/DDBJ databases">
        <authorList>
            <person name="Bertelli C."/>
        </authorList>
    </citation>
    <scope>NUCLEOTIDE SEQUENCE [LARGE SCALE GENOMIC DNA]</scope>
    <source>
        <strain evidence="8">CRIB-30</strain>
    </source>
</reference>
<dbReference type="GO" id="GO:0015833">
    <property type="term" value="P:peptide transport"/>
    <property type="evidence" value="ECO:0007669"/>
    <property type="project" value="InterPro"/>
</dbReference>
<keyword evidence="2" id="KW-0813">Transport</keyword>
<dbReference type="GO" id="GO:0005524">
    <property type="term" value="F:ATP binding"/>
    <property type="evidence" value="ECO:0007669"/>
    <property type="project" value="UniProtKB-KW"/>
</dbReference>
<evidence type="ECO:0000313" key="8">
    <source>
        <dbReference type="Proteomes" id="UP000220251"/>
    </source>
</evidence>
<dbReference type="InterPro" id="IPR003439">
    <property type="entry name" value="ABC_transporter-like_ATP-bd"/>
</dbReference>
<feature type="domain" description="ABC transporter" evidence="6">
    <location>
        <begin position="6"/>
        <end position="257"/>
    </location>
</feature>
<name>A0A0H5E6M0_9BACT</name>
<keyword evidence="8" id="KW-1185">Reference proteome</keyword>
<dbReference type="InterPro" id="IPR050319">
    <property type="entry name" value="ABC_transp_ATP-bind"/>
</dbReference>
<keyword evidence="3" id="KW-0547">Nucleotide-binding</keyword>
<dbReference type="Proteomes" id="UP000220251">
    <property type="component" value="Unassembled WGS sequence"/>
</dbReference>
<dbReference type="SMART" id="SM00382">
    <property type="entry name" value="AAA"/>
    <property type="match status" value="1"/>
</dbReference>
<organism evidence="7 8">
    <name type="scientific">Estrella lausannensis</name>
    <dbReference type="NCBI Taxonomy" id="483423"/>
    <lineage>
        <taxon>Bacteria</taxon>
        <taxon>Pseudomonadati</taxon>
        <taxon>Chlamydiota</taxon>
        <taxon>Chlamydiia</taxon>
        <taxon>Parachlamydiales</taxon>
        <taxon>Candidatus Criblamydiaceae</taxon>
        <taxon>Estrella</taxon>
    </lineage>
</organism>
<dbReference type="Pfam" id="PF08352">
    <property type="entry name" value="oligo_HPY"/>
    <property type="match status" value="1"/>
</dbReference>
<sequence length="328" mass="36340">MSEPLLKVTDLHKRFPIYSGLLRKEAAHVHAVNGVTLELKQGEVLGLVGESGSGKSTIGRLALGLTQPTEGEVRYKGKLLGEMDGKSLADFRRSSQMVFQDPYASLNPRKTILEAIGEGILFHGIAKNYREMEAIAEDIVKQVGLPKDALKRYPHEFSGGQQQRICIGRAIALNPALLICDEAVSALDVSYQAQVLNLFRDLKEKRGLSYLFISHDLAIVRYLADTVAVLYLGKVMEIASAKSLFSNPKHPYTRSLLSASPTLDPEKRKARIRLEGEIPSSLRPPSGCPFRTRCPFAREECKRPPPHKKVKDSQTGGEDHSYFCVLDD</sequence>
<dbReference type="InterPro" id="IPR003593">
    <property type="entry name" value="AAA+_ATPase"/>
</dbReference>
<accession>A0A0H5E6M0</accession>
<dbReference type="PROSITE" id="PS00211">
    <property type="entry name" value="ABC_TRANSPORTER_1"/>
    <property type="match status" value="1"/>
</dbReference>
<dbReference type="SUPFAM" id="SSF52540">
    <property type="entry name" value="P-loop containing nucleoside triphosphate hydrolases"/>
    <property type="match status" value="1"/>
</dbReference>
<dbReference type="Gene3D" id="3.40.50.300">
    <property type="entry name" value="P-loop containing nucleotide triphosphate hydrolases"/>
    <property type="match status" value="1"/>
</dbReference>
<dbReference type="GO" id="GO:0055085">
    <property type="term" value="P:transmembrane transport"/>
    <property type="evidence" value="ECO:0007669"/>
    <property type="project" value="UniProtKB-ARBA"/>
</dbReference>
<dbReference type="EMBL" id="CWGJ01000025">
    <property type="protein sequence ID" value="CRX38940.1"/>
    <property type="molecule type" value="Genomic_DNA"/>
</dbReference>
<dbReference type="PROSITE" id="PS50893">
    <property type="entry name" value="ABC_TRANSPORTER_2"/>
    <property type="match status" value="1"/>
</dbReference>
<dbReference type="Pfam" id="PF00005">
    <property type="entry name" value="ABC_tran"/>
    <property type="match status" value="1"/>
</dbReference>
<dbReference type="FunFam" id="3.40.50.300:FF:000016">
    <property type="entry name" value="Oligopeptide ABC transporter ATP-binding component"/>
    <property type="match status" value="1"/>
</dbReference>
<keyword evidence="4 7" id="KW-0067">ATP-binding</keyword>
<gene>
    <name evidence="7" type="primary">appF</name>
    <name evidence="7" type="ORF">ELAC_1612</name>
</gene>
<dbReference type="OrthoDB" id="9806285at2"/>